<accession>A0AAN4UT53</accession>
<organism evidence="1 4">
    <name type="scientific">Allgaiera indica</name>
    <dbReference type="NCBI Taxonomy" id="765699"/>
    <lineage>
        <taxon>Bacteria</taxon>
        <taxon>Pseudomonadati</taxon>
        <taxon>Pseudomonadota</taxon>
        <taxon>Alphaproteobacteria</taxon>
        <taxon>Rhodobacterales</taxon>
        <taxon>Paracoccaceae</taxon>
        <taxon>Allgaiera</taxon>
    </lineage>
</organism>
<proteinExistence type="predicted"/>
<keyword evidence="3" id="KW-1185">Reference proteome</keyword>
<sequence>MIPAAIPPADHTRTPPPRPRLLLTAAAILFANGGARTRPLETALRVEAELDAARRAGRPVIRWADHVQALADLLASIAADKRAQWEAGQ</sequence>
<comment type="caution">
    <text evidence="1">The sequence shown here is derived from an EMBL/GenBank/DDBJ whole genome shotgun (WGS) entry which is preliminary data.</text>
</comment>
<dbReference type="EMBL" id="FNOB01000027">
    <property type="protein sequence ID" value="SDX73739.1"/>
    <property type="molecule type" value="Genomic_DNA"/>
</dbReference>
<dbReference type="RefSeq" id="WP_035839905.1">
    <property type="nucleotide sequence ID" value="NZ_BNAB01000013.1"/>
</dbReference>
<protein>
    <submittedName>
        <fullName evidence="1">Uncharacterized protein</fullName>
    </submittedName>
</protein>
<dbReference type="AlphaFoldDB" id="A0AAN4UT53"/>
<evidence type="ECO:0000313" key="4">
    <source>
        <dbReference type="Proteomes" id="UP000634647"/>
    </source>
</evidence>
<dbReference type="Proteomes" id="UP000199541">
    <property type="component" value="Unassembled WGS sequence"/>
</dbReference>
<reference evidence="2 3" key="2">
    <citation type="submission" date="2016-10" db="EMBL/GenBank/DDBJ databases">
        <authorList>
            <person name="Varghese N."/>
            <person name="Submissions S."/>
        </authorList>
    </citation>
    <scope>NUCLEOTIDE SEQUENCE [LARGE SCALE GENOMIC DNA]</scope>
    <source>
        <strain evidence="2 3">DSM 24802</strain>
    </source>
</reference>
<reference evidence="1" key="1">
    <citation type="journal article" date="2014" name="Int. J. Syst. Evol. Microbiol.">
        <title>Complete genome sequence of Corynebacterium casei LMG S-19264T (=DSM 44701T), isolated from a smear-ripened cheese.</title>
        <authorList>
            <consortium name="US DOE Joint Genome Institute (JGI-PGF)"/>
            <person name="Walter F."/>
            <person name="Albersmeier A."/>
            <person name="Kalinowski J."/>
            <person name="Ruckert C."/>
        </authorList>
    </citation>
    <scope>NUCLEOTIDE SEQUENCE</scope>
    <source>
        <strain evidence="1">CGMCC 1.10859</strain>
    </source>
</reference>
<evidence type="ECO:0000313" key="1">
    <source>
        <dbReference type="EMBL" id="GHE03732.1"/>
    </source>
</evidence>
<dbReference type="Proteomes" id="UP000634647">
    <property type="component" value="Unassembled WGS sequence"/>
</dbReference>
<reference evidence="1" key="3">
    <citation type="submission" date="2023-06" db="EMBL/GenBank/DDBJ databases">
        <authorList>
            <person name="Sun Q."/>
            <person name="Zhou Y."/>
        </authorList>
    </citation>
    <scope>NUCLEOTIDE SEQUENCE</scope>
    <source>
        <strain evidence="1">CGMCC 1.10859</strain>
    </source>
</reference>
<gene>
    <name evidence="1" type="ORF">GCM10008024_28260</name>
    <name evidence="2" type="ORF">SAMN05444006_12711</name>
</gene>
<name>A0AAN4UT53_9RHOB</name>
<dbReference type="EMBL" id="BNAB01000013">
    <property type="protein sequence ID" value="GHE03732.1"/>
    <property type="molecule type" value="Genomic_DNA"/>
</dbReference>
<evidence type="ECO:0000313" key="2">
    <source>
        <dbReference type="EMBL" id="SDX73739.1"/>
    </source>
</evidence>
<evidence type="ECO:0000313" key="3">
    <source>
        <dbReference type="Proteomes" id="UP000199541"/>
    </source>
</evidence>